<evidence type="ECO:0000256" key="2">
    <source>
        <dbReference type="ARBA" id="ARBA00023054"/>
    </source>
</evidence>
<dbReference type="Gene3D" id="2.40.50.100">
    <property type="match status" value="1"/>
</dbReference>
<dbReference type="EMBL" id="JABWRS010000015">
    <property type="protein sequence ID" value="MBC3477606.1"/>
    <property type="molecule type" value="Genomic_DNA"/>
</dbReference>
<dbReference type="PANTHER" id="PTHR32347">
    <property type="entry name" value="EFFLUX SYSTEM COMPONENT YKNX-RELATED"/>
    <property type="match status" value="1"/>
</dbReference>
<reference evidence="3 4" key="1">
    <citation type="journal article" date="2020" name="Microorganisms">
        <title>Reliable Identification of Environmental Pseudomonas Isolates Using the rpoD Gene.</title>
        <authorList>
            <consortium name="The Broad Institute Genome Sequencing Platform"/>
            <person name="Girard L."/>
            <person name="Lood C."/>
            <person name="Rokni-Zadeh H."/>
            <person name="van Noort V."/>
            <person name="Lavigne R."/>
            <person name="De Mot R."/>
        </authorList>
    </citation>
    <scope>NUCLEOTIDE SEQUENCE [LARGE SCALE GENOMIC DNA]</scope>
    <source>
        <strain evidence="3 4">RW7P2</strain>
    </source>
</reference>
<dbReference type="SUPFAM" id="SSF111369">
    <property type="entry name" value="HlyD-like secretion proteins"/>
    <property type="match status" value="1"/>
</dbReference>
<evidence type="ECO:0000313" key="3">
    <source>
        <dbReference type="EMBL" id="MBC3477606.1"/>
    </source>
</evidence>
<evidence type="ECO:0000256" key="1">
    <source>
        <dbReference type="ARBA" id="ARBA00004196"/>
    </source>
</evidence>
<keyword evidence="2" id="KW-0175">Coiled coil</keyword>
<dbReference type="Proteomes" id="UP000628086">
    <property type="component" value="Unassembled WGS sequence"/>
</dbReference>
<dbReference type="RefSeq" id="WP_186598918.1">
    <property type="nucleotide sequence ID" value="NZ_JABWRR010000022.1"/>
</dbReference>
<gene>
    <name evidence="3" type="ORF">HU747_18635</name>
</gene>
<organism evidence="3 4">
    <name type="scientific">Pseudomonas taiwanensis</name>
    <dbReference type="NCBI Taxonomy" id="470150"/>
    <lineage>
        <taxon>Bacteria</taxon>
        <taxon>Pseudomonadati</taxon>
        <taxon>Pseudomonadota</taxon>
        <taxon>Gammaproteobacteria</taxon>
        <taxon>Pseudomonadales</taxon>
        <taxon>Pseudomonadaceae</taxon>
        <taxon>Pseudomonas</taxon>
    </lineage>
</organism>
<dbReference type="Gene3D" id="2.40.30.170">
    <property type="match status" value="1"/>
</dbReference>
<sequence>MTRRHLLACAFVTLAGALMVFWLSRPVSTVQGGVERWQRVEPHLLESQLGLVGRIHAGRQLILAAPFDGSIAALFVEDGQQVQAGETLMMLDTEGLEIQLREAQAQVLKAGEALRQMQGWQDGPEVAQARRAQDRARGALAVSQAELDDTRRLFDRGIVARMEVDNLIQQVRVQQQGVLEAEHALRLTRARGQGNDLRIAQMEMTNAQARWQALARMCEQRVIKAPFPALVARASHAVARPQRHLQLGQQVAQGQPLLALVDVGRLEVLAKVEEGDLGKLREGMSVEVRVAGQQLAGRVQRIALQAREEGGDGAWFDLVVSLDTPSQPWALGLRLGMSAQLKVVVHRSERGIAVAPESLRVDESGRTYVVYRGAEGQPERNVFVEIGATVAEGVEVQGLGAGDVRMP</sequence>
<accession>A0ABR6VAV1</accession>
<protein>
    <submittedName>
        <fullName evidence="3">HlyD family efflux transporter periplasmic adaptor subunit</fullName>
    </submittedName>
</protein>
<dbReference type="InterPro" id="IPR050465">
    <property type="entry name" value="UPF0194_transport"/>
</dbReference>
<dbReference type="PANTHER" id="PTHR32347:SF23">
    <property type="entry name" value="BLL5650 PROTEIN"/>
    <property type="match status" value="1"/>
</dbReference>
<proteinExistence type="predicted"/>
<comment type="caution">
    <text evidence="3">The sequence shown here is derived from an EMBL/GenBank/DDBJ whole genome shotgun (WGS) entry which is preliminary data.</text>
</comment>
<name>A0ABR6VAV1_9PSED</name>
<keyword evidence="4" id="KW-1185">Reference proteome</keyword>
<evidence type="ECO:0000313" key="4">
    <source>
        <dbReference type="Proteomes" id="UP000628086"/>
    </source>
</evidence>
<comment type="subcellular location">
    <subcellularLocation>
        <location evidence="1">Cell envelope</location>
    </subcellularLocation>
</comment>